<evidence type="ECO:0000313" key="3">
    <source>
        <dbReference type="RefSeq" id="XP_023954193.2"/>
    </source>
</evidence>
<keyword evidence="1" id="KW-1133">Transmembrane helix</keyword>
<dbReference type="OrthoDB" id="7441394at2759"/>
<evidence type="ECO:0000256" key="1">
    <source>
        <dbReference type="SAM" id="Phobius"/>
    </source>
</evidence>
<sequence>MGSFCHDFFSLCNVLHNIVVIGSCFGKISSCLCYGGKCMHCIEVETGSLIFAIISMLLNSAGILFMVGMLVYVNILLTPEAHAKLDAMSEGDYTTNAALFVILCFLLVPFVFTIVLIRGLVQKKAIYVKVYFIYSMILKCLGIFGVVTAIAYGAYTLGTALIAVAVCVFFAFILRMIYLTYKKFEMGAQYDRTKLVELQY</sequence>
<reference evidence="3" key="1">
    <citation type="submission" date="2025-08" db="UniProtKB">
        <authorList>
            <consortium name="RefSeq"/>
        </authorList>
    </citation>
    <scope>IDENTIFICATION</scope>
</reference>
<gene>
    <name evidence="3" type="primary">LOC112057838</name>
</gene>
<keyword evidence="1" id="KW-0472">Membrane</keyword>
<feature type="transmembrane region" description="Helical" evidence="1">
    <location>
        <begin position="97"/>
        <end position="121"/>
    </location>
</feature>
<proteinExistence type="predicted"/>
<protein>
    <submittedName>
        <fullName evidence="3">Uncharacterized protein LOC112057838 isoform X2</fullName>
    </submittedName>
</protein>
<keyword evidence="2" id="KW-1185">Reference proteome</keyword>
<dbReference type="RefSeq" id="XP_023954193.2">
    <property type="nucleotide sequence ID" value="XM_024098425.2"/>
</dbReference>
<keyword evidence="1" id="KW-0812">Transmembrane</keyword>
<feature type="transmembrane region" description="Helical" evidence="1">
    <location>
        <begin position="161"/>
        <end position="181"/>
    </location>
</feature>
<feature type="transmembrane region" description="Helical" evidence="1">
    <location>
        <begin position="49"/>
        <end position="77"/>
    </location>
</feature>
<feature type="transmembrane region" description="Helical" evidence="1">
    <location>
        <begin position="133"/>
        <end position="155"/>
    </location>
</feature>
<dbReference type="GeneID" id="112057838"/>
<accession>A0A6J1P8Z9</accession>
<dbReference type="Proteomes" id="UP001652582">
    <property type="component" value="Chromosome 16"/>
</dbReference>
<dbReference type="AlphaFoldDB" id="A0A6J1P8Z9"/>
<name>A0A6J1P8Z9_BICAN</name>
<evidence type="ECO:0000313" key="2">
    <source>
        <dbReference type="Proteomes" id="UP001652582"/>
    </source>
</evidence>
<organism evidence="2 3">
    <name type="scientific">Bicyclus anynana</name>
    <name type="common">Squinting bush brown butterfly</name>
    <dbReference type="NCBI Taxonomy" id="110368"/>
    <lineage>
        <taxon>Eukaryota</taxon>
        <taxon>Metazoa</taxon>
        <taxon>Ecdysozoa</taxon>
        <taxon>Arthropoda</taxon>
        <taxon>Hexapoda</taxon>
        <taxon>Insecta</taxon>
        <taxon>Pterygota</taxon>
        <taxon>Neoptera</taxon>
        <taxon>Endopterygota</taxon>
        <taxon>Lepidoptera</taxon>
        <taxon>Glossata</taxon>
        <taxon>Ditrysia</taxon>
        <taxon>Papilionoidea</taxon>
        <taxon>Nymphalidae</taxon>
        <taxon>Satyrinae</taxon>
        <taxon>Satyrini</taxon>
        <taxon>Mycalesina</taxon>
        <taxon>Bicyclus</taxon>
    </lineage>
</organism>